<keyword evidence="4" id="KW-1185">Reference proteome</keyword>
<evidence type="ECO:0000256" key="1">
    <source>
        <dbReference type="SAM" id="MobiDB-lite"/>
    </source>
</evidence>
<evidence type="ECO:0000313" key="4">
    <source>
        <dbReference type="Proteomes" id="UP000494203"/>
    </source>
</evidence>
<organism evidence="2 4">
    <name type="scientific">Achromobacter pulmonis</name>
    <dbReference type="NCBI Taxonomy" id="1389932"/>
    <lineage>
        <taxon>Bacteria</taxon>
        <taxon>Pseudomonadati</taxon>
        <taxon>Pseudomonadota</taxon>
        <taxon>Betaproteobacteria</taxon>
        <taxon>Burkholderiales</taxon>
        <taxon>Alcaligenaceae</taxon>
        <taxon>Achromobacter</taxon>
    </lineage>
</organism>
<protein>
    <submittedName>
        <fullName evidence="2">Uncharacterized protein</fullName>
    </submittedName>
</protein>
<dbReference type="EMBL" id="CADIKZ010000010">
    <property type="protein sequence ID" value="CAB3890172.1"/>
    <property type="molecule type" value="Genomic_DNA"/>
</dbReference>
<reference evidence="2 4" key="1">
    <citation type="submission" date="2020-04" db="EMBL/GenBank/DDBJ databases">
        <authorList>
            <person name="De Canck E."/>
        </authorList>
    </citation>
    <scope>NUCLEOTIDE SEQUENCE [LARGE SCALE GENOMIC DNA]</scope>
    <source>
        <strain evidence="2 4">LMG 26788</strain>
    </source>
</reference>
<dbReference type="AlphaFoldDB" id="A0A6S7DD28"/>
<evidence type="ECO:0000313" key="2">
    <source>
        <dbReference type="EMBL" id="CAB3888875.1"/>
    </source>
</evidence>
<evidence type="ECO:0000313" key="3">
    <source>
        <dbReference type="EMBL" id="CAB3890172.1"/>
    </source>
</evidence>
<dbReference type="Proteomes" id="UP000494203">
    <property type="component" value="Unassembled WGS sequence"/>
</dbReference>
<name>A0A6S7DD28_9BURK</name>
<accession>A0A6S7DD28</accession>
<gene>
    <name evidence="2" type="ORF">LMG26788_03668</name>
    <name evidence="3" type="ORF">LMG26788_03734</name>
</gene>
<dbReference type="EMBL" id="CADIKZ010000010">
    <property type="protein sequence ID" value="CAB3888875.1"/>
    <property type="molecule type" value="Genomic_DNA"/>
</dbReference>
<proteinExistence type="predicted"/>
<dbReference type="RefSeq" id="WP_175141352.1">
    <property type="nucleotide sequence ID" value="NZ_CADIKZ010000010.1"/>
</dbReference>
<feature type="region of interest" description="Disordered" evidence="1">
    <location>
        <begin position="186"/>
        <end position="205"/>
    </location>
</feature>
<sequence length="205" mass="23065">MDKTTTDRRALRHIPVNLPRAGFPGERIYLELWREYLRGNHDAIPEIFCDLRQPLDQRGARVAASFMVWMGCNSGRSFTFNAERLAKSGAFVSRSRAFIAAWALENLRVNGVNGGLILTESMLTPGGIPRTEAMVSYCIDWRSVYAPTQYDNDVLACMVQWWAGFSAQQLRTIAEHLIEAEREKERAGWASAAQPAQQGAGREDE</sequence>
<feature type="compositionally biased region" description="Low complexity" evidence="1">
    <location>
        <begin position="188"/>
        <end position="205"/>
    </location>
</feature>